<dbReference type="InterPro" id="IPR011335">
    <property type="entry name" value="Restrct_endonuc-II-like"/>
</dbReference>
<name>A0A291M3G9_9RHOB</name>
<keyword evidence="4" id="KW-1185">Reference proteome</keyword>
<gene>
    <name evidence="3" type="ORF">CBW24_14285</name>
</gene>
<reference evidence="3 4" key="1">
    <citation type="submission" date="2017-05" db="EMBL/GenBank/DDBJ databases">
        <title>Comparative genomic and metabolic analysis of manganese-oxidizing mechanisms in Celeribater manganoxidans DY25T: its adaption to the environment of polymetallic nodule.</title>
        <authorList>
            <person name="Wang X."/>
        </authorList>
    </citation>
    <scope>NUCLEOTIDE SEQUENCE [LARGE SCALE GENOMIC DNA]</scope>
    <source>
        <strain evidence="3 4">DY25</strain>
    </source>
</reference>
<protein>
    <recommendedName>
        <fullName evidence="2">UPF0102 protein CBW24_14285</fullName>
    </recommendedName>
</protein>
<proteinExistence type="inferred from homology"/>
<evidence type="ECO:0000313" key="3">
    <source>
        <dbReference type="EMBL" id="ATI43482.1"/>
    </source>
</evidence>
<sequence length="117" mass="12813">MGGRTNYEAGCAAEGAVARRYEQAGHRIADRRWRGHGAEIDLIAEDGDGFIFVEVKKSVSFARAAERLTRAQMERIYRAASGYISRSPLGQLANVRFDVALVDGSGQIEIVENAFGH</sequence>
<organism evidence="3 4">
    <name type="scientific">Pacificitalea manganoxidans</name>
    <dbReference type="NCBI Taxonomy" id="1411902"/>
    <lineage>
        <taxon>Bacteria</taxon>
        <taxon>Pseudomonadati</taxon>
        <taxon>Pseudomonadota</taxon>
        <taxon>Alphaproteobacteria</taxon>
        <taxon>Rhodobacterales</taxon>
        <taxon>Paracoccaceae</taxon>
        <taxon>Pacificitalea</taxon>
    </lineage>
</organism>
<dbReference type="InterPro" id="IPR003509">
    <property type="entry name" value="UPF0102_YraN-like"/>
</dbReference>
<dbReference type="AlphaFoldDB" id="A0A291M3G9"/>
<evidence type="ECO:0000256" key="2">
    <source>
        <dbReference type="HAMAP-Rule" id="MF_00048"/>
    </source>
</evidence>
<dbReference type="EMBL" id="CP021404">
    <property type="protein sequence ID" value="ATI43482.1"/>
    <property type="molecule type" value="Genomic_DNA"/>
</dbReference>
<dbReference type="RefSeq" id="WP_097374257.1">
    <property type="nucleotide sequence ID" value="NZ_CP021404.1"/>
</dbReference>
<dbReference type="PANTHER" id="PTHR34039">
    <property type="entry name" value="UPF0102 PROTEIN YRAN"/>
    <property type="match status" value="1"/>
</dbReference>
<dbReference type="KEGG" id="cmag:CBW24_14285"/>
<dbReference type="HAMAP" id="MF_00048">
    <property type="entry name" value="UPF0102"/>
    <property type="match status" value="1"/>
</dbReference>
<dbReference type="GO" id="GO:0003676">
    <property type="term" value="F:nucleic acid binding"/>
    <property type="evidence" value="ECO:0007669"/>
    <property type="project" value="InterPro"/>
</dbReference>
<dbReference type="Proteomes" id="UP000219050">
    <property type="component" value="Chromosome"/>
</dbReference>
<accession>A0A291M3G9</accession>
<dbReference type="InterPro" id="IPR011856">
    <property type="entry name" value="tRNA_endonuc-like_dom_sf"/>
</dbReference>
<evidence type="ECO:0000256" key="1">
    <source>
        <dbReference type="ARBA" id="ARBA00006738"/>
    </source>
</evidence>
<dbReference type="OrthoDB" id="9812968at2"/>
<comment type="similarity">
    <text evidence="1 2">Belongs to the UPF0102 family.</text>
</comment>
<dbReference type="PANTHER" id="PTHR34039:SF1">
    <property type="entry name" value="UPF0102 PROTEIN YRAN"/>
    <property type="match status" value="1"/>
</dbReference>
<dbReference type="Pfam" id="PF02021">
    <property type="entry name" value="UPF0102"/>
    <property type="match status" value="1"/>
</dbReference>
<evidence type="ECO:0000313" key="4">
    <source>
        <dbReference type="Proteomes" id="UP000219050"/>
    </source>
</evidence>
<dbReference type="SUPFAM" id="SSF52980">
    <property type="entry name" value="Restriction endonuclease-like"/>
    <property type="match status" value="1"/>
</dbReference>
<dbReference type="Gene3D" id="3.40.1350.10">
    <property type="match status" value="1"/>
</dbReference>